<name>A0ABT3TWN7_9ACTN</name>
<comment type="caution">
    <text evidence="3">The sequence shown here is derived from an EMBL/GenBank/DDBJ whole genome shotgun (WGS) entry which is preliminary data.</text>
</comment>
<dbReference type="EMBL" id="JAPHNL010000204">
    <property type="protein sequence ID" value="MCX3061457.1"/>
    <property type="molecule type" value="Genomic_DNA"/>
</dbReference>
<keyword evidence="4" id="KW-1185">Reference proteome</keyword>
<reference evidence="3" key="1">
    <citation type="submission" date="2022-10" db="EMBL/GenBank/DDBJ databases">
        <title>Streptomyces beihaiensis sp. nov., a chitin degrading actinobacterium, isolated from shrimp pond soil.</title>
        <authorList>
            <person name="Xie J."/>
            <person name="Shen N."/>
        </authorList>
    </citation>
    <scope>NUCLEOTIDE SEQUENCE</scope>
    <source>
        <strain evidence="3">GXMU-J5</strain>
    </source>
</reference>
<feature type="non-terminal residue" evidence="3">
    <location>
        <position position="1"/>
    </location>
</feature>
<keyword evidence="1" id="KW-0175">Coiled coil</keyword>
<sequence>PGDAVRLGDAGPDALAAAARRVAQELGGLDAARRAERRIADIARERARIDREERVDADLAQETASWLDAWDATRAALQDRVDTAQEAATRAEHLAGQLEAAQRQAAAAVERDRLTERADAARATALRAREATATAHEHWLTLKEQRLRGIAAELAESLADGEPCTVCGATEHPAPMRKSAGHVDRAAEERALAAYRSADEHRAQTERALAAVRENLAAATAAAGDGTTGQLAEAARELRHRHAEARTAASALHAARERLATAQSEHDRRVAVRQEAATRSAARASLRDALDREQAGLEGELTHARGAAGSVEARAAQLERRAALLTAAADAARAVEDTAQRLKDADARLADAAFRAGFDTPREAAAALLAPEDHRALQHRLDAWQSERAAVDAVLAEEDTAAAAARPQIG</sequence>
<dbReference type="Proteomes" id="UP001163064">
    <property type="component" value="Unassembled WGS sequence"/>
</dbReference>
<feature type="coiled-coil region" evidence="1">
    <location>
        <begin position="32"/>
        <end position="131"/>
    </location>
</feature>
<feature type="non-terminal residue" evidence="3">
    <location>
        <position position="410"/>
    </location>
</feature>
<feature type="compositionally biased region" description="Basic and acidic residues" evidence="2">
    <location>
        <begin position="261"/>
        <end position="272"/>
    </location>
</feature>
<evidence type="ECO:0000256" key="2">
    <source>
        <dbReference type="SAM" id="MobiDB-lite"/>
    </source>
</evidence>
<organism evidence="3 4">
    <name type="scientific">Streptomyces beihaiensis</name>
    <dbReference type="NCBI Taxonomy" id="2984495"/>
    <lineage>
        <taxon>Bacteria</taxon>
        <taxon>Bacillati</taxon>
        <taxon>Actinomycetota</taxon>
        <taxon>Actinomycetes</taxon>
        <taxon>Kitasatosporales</taxon>
        <taxon>Streptomycetaceae</taxon>
        <taxon>Streptomyces</taxon>
    </lineage>
</organism>
<evidence type="ECO:0000256" key="1">
    <source>
        <dbReference type="SAM" id="Coils"/>
    </source>
</evidence>
<evidence type="ECO:0000313" key="4">
    <source>
        <dbReference type="Proteomes" id="UP001163064"/>
    </source>
</evidence>
<proteinExistence type="predicted"/>
<evidence type="ECO:0000313" key="3">
    <source>
        <dbReference type="EMBL" id="MCX3061457.1"/>
    </source>
</evidence>
<gene>
    <name evidence="3" type="ORF">OFY01_17155</name>
</gene>
<feature type="region of interest" description="Disordered" evidence="2">
    <location>
        <begin position="261"/>
        <end position="283"/>
    </location>
</feature>
<accession>A0ABT3TWN7</accession>
<protein>
    <submittedName>
        <fullName evidence="3">SMC family ATPase</fullName>
    </submittedName>
</protein>